<dbReference type="Gene3D" id="3.30.70.360">
    <property type="match status" value="1"/>
</dbReference>
<comment type="caution">
    <text evidence="13">The sequence shown here is derived from an EMBL/GenBank/DDBJ whole genome shotgun (WGS) entry which is preliminary data.</text>
</comment>
<evidence type="ECO:0000256" key="2">
    <source>
        <dbReference type="ARBA" id="ARBA00009692"/>
    </source>
</evidence>
<dbReference type="GO" id="GO:0008270">
    <property type="term" value="F:zinc ion binding"/>
    <property type="evidence" value="ECO:0007669"/>
    <property type="project" value="InterPro"/>
</dbReference>
<dbReference type="GO" id="GO:0006518">
    <property type="term" value="P:peptide metabolic process"/>
    <property type="evidence" value="ECO:0007669"/>
    <property type="project" value="InterPro"/>
</dbReference>
<evidence type="ECO:0000256" key="7">
    <source>
        <dbReference type="ARBA" id="ARBA00022833"/>
    </source>
</evidence>
<dbReference type="NCBIfam" id="TIGR01882">
    <property type="entry name" value="peptidase-T"/>
    <property type="match status" value="1"/>
</dbReference>
<accession>A0AA36Y4B4</accession>
<dbReference type="NCBIfam" id="NF009920">
    <property type="entry name" value="PRK13381.1"/>
    <property type="match status" value="1"/>
</dbReference>
<dbReference type="InterPro" id="IPR011650">
    <property type="entry name" value="Peptidase_M20_dimer"/>
</dbReference>
<dbReference type="Gene3D" id="3.40.630.10">
    <property type="entry name" value="Zn peptidases"/>
    <property type="match status" value="1"/>
</dbReference>
<evidence type="ECO:0000259" key="12">
    <source>
        <dbReference type="Pfam" id="PF07687"/>
    </source>
</evidence>
<keyword evidence="4" id="KW-0645">Protease</keyword>
<keyword evidence="5 11" id="KW-0479">Metal-binding</keyword>
<organism evidence="13 14">
    <name type="scientific">Stomatobaculum longum</name>
    <dbReference type="NCBI Taxonomy" id="796942"/>
    <lineage>
        <taxon>Bacteria</taxon>
        <taxon>Bacillati</taxon>
        <taxon>Bacillota</taxon>
        <taxon>Clostridia</taxon>
        <taxon>Lachnospirales</taxon>
        <taxon>Lachnospiraceae</taxon>
        <taxon>Stomatobaculum</taxon>
    </lineage>
</organism>
<feature type="binding site" evidence="11">
    <location>
        <position position="142"/>
    </location>
    <ligand>
        <name>Zn(2+)</name>
        <dbReference type="ChEBI" id="CHEBI:29105"/>
        <label>2</label>
    </ligand>
</feature>
<protein>
    <recommendedName>
        <fullName evidence="9">Peptidase T</fullName>
        <ecNumber evidence="9">3.4.11.4</ecNumber>
    </recommendedName>
</protein>
<dbReference type="GO" id="GO:0045148">
    <property type="term" value="F:tripeptide aminopeptidase activity"/>
    <property type="evidence" value="ECO:0007669"/>
    <property type="project" value="UniProtKB-UniRule"/>
</dbReference>
<feature type="binding site" evidence="11">
    <location>
        <position position="382"/>
    </location>
    <ligand>
        <name>Zn(2+)</name>
        <dbReference type="ChEBI" id="CHEBI:29105"/>
        <label>2</label>
    </ligand>
</feature>
<gene>
    <name evidence="13" type="ORF">HMPREF9623_01170</name>
</gene>
<dbReference type="Pfam" id="PF01546">
    <property type="entry name" value="Peptidase_M20"/>
    <property type="match status" value="1"/>
</dbReference>
<dbReference type="NCBIfam" id="NF003976">
    <property type="entry name" value="PRK05469.1"/>
    <property type="match status" value="1"/>
</dbReference>
<dbReference type="Proteomes" id="UP000018466">
    <property type="component" value="Unassembled WGS sequence"/>
</dbReference>
<dbReference type="EMBL" id="AGEL01000007">
    <property type="protein sequence ID" value="EHO16471.1"/>
    <property type="molecule type" value="Genomic_DNA"/>
</dbReference>
<evidence type="ECO:0000313" key="13">
    <source>
        <dbReference type="EMBL" id="EHO16471.1"/>
    </source>
</evidence>
<evidence type="ECO:0000256" key="4">
    <source>
        <dbReference type="ARBA" id="ARBA00022670"/>
    </source>
</evidence>
<dbReference type="PROSITE" id="PS00759">
    <property type="entry name" value="ARGE_DAPE_CPG2_2"/>
    <property type="match status" value="1"/>
</dbReference>
<feature type="binding site" evidence="11">
    <location>
        <position position="81"/>
    </location>
    <ligand>
        <name>Zn(2+)</name>
        <dbReference type="ChEBI" id="CHEBI:29105"/>
        <label>1</label>
    </ligand>
</feature>
<evidence type="ECO:0000256" key="8">
    <source>
        <dbReference type="ARBA" id="ARBA00023049"/>
    </source>
</evidence>
<feature type="active site" description="Proton acceptor" evidence="10">
    <location>
        <position position="176"/>
    </location>
</feature>
<keyword evidence="14" id="KW-1185">Reference proteome</keyword>
<dbReference type="CDD" id="cd03892">
    <property type="entry name" value="M20_peptT"/>
    <property type="match status" value="1"/>
</dbReference>
<reference evidence="13 14" key="1">
    <citation type="submission" date="2011-10" db="EMBL/GenBank/DDBJ databases">
        <title>The Genome Sequence of Lachnospiraceae bacterium ACC2.</title>
        <authorList>
            <consortium name="The Broad Institute Genome Sequencing Platform"/>
            <person name="Earl A."/>
            <person name="Ward D."/>
            <person name="Feldgarden M."/>
            <person name="Gevers D."/>
            <person name="Sizova M."/>
            <person name="Hazen A."/>
            <person name="Epstein S."/>
            <person name="Young S.K."/>
            <person name="Zeng Q."/>
            <person name="Gargeya S."/>
            <person name="Fitzgerald M."/>
            <person name="Haas B."/>
            <person name="Abouelleil A."/>
            <person name="Alvarado L."/>
            <person name="Arachchi H.M."/>
            <person name="Berlin A."/>
            <person name="Brown A."/>
            <person name="Chapman S.B."/>
            <person name="Chen Z."/>
            <person name="Dunbar C."/>
            <person name="Freedman E."/>
            <person name="Gearin G."/>
            <person name="Goldberg J."/>
            <person name="Griggs A."/>
            <person name="Gujja S."/>
            <person name="Heiman D."/>
            <person name="Howarth C."/>
            <person name="Larson L."/>
            <person name="Lui A."/>
            <person name="MacDonald P.J.P."/>
            <person name="Montmayeur A."/>
            <person name="Murphy C."/>
            <person name="Neiman D."/>
            <person name="Pearson M."/>
            <person name="Priest M."/>
            <person name="Roberts A."/>
            <person name="Saif S."/>
            <person name="Shea T."/>
            <person name="Shenoy N."/>
            <person name="Sisk P."/>
            <person name="Stolte C."/>
            <person name="Sykes S."/>
            <person name="Wortman J."/>
            <person name="Nusbaum C."/>
            <person name="Birren B."/>
        </authorList>
    </citation>
    <scope>NUCLEOTIDE SEQUENCE [LARGE SCALE GENOMIC DNA]</scope>
    <source>
        <strain evidence="13 14">ACC2</strain>
    </source>
</reference>
<keyword evidence="6" id="KW-0378">Hydrolase</keyword>
<feature type="binding site" evidence="11">
    <location>
        <position position="199"/>
    </location>
    <ligand>
        <name>Zn(2+)</name>
        <dbReference type="ChEBI" id="CHEBI:29105"/>
        <label>1</label>
    </ligand>
</feature>
<keyword evidence="8" id="KW-0482">Metalloprotease</keyword>
<feature type="binding site" evidence="11">
    <location>
        <position position="142"/>
    </location>
    <ligand>
        <name>Zn(2+)</name>
        <dbReference type="ChEBI" id="CHEBI:29105"/>
        <label>1</label>
    </ligand>
</feature>
<dbReference type="InterPro" id="IPR002933">
    <property type="entry name" value="Peptidase_M20"/>
</dbReference>
<dbReference type="PROSITE" id="PS00758">
    <property type="entry name" value="ARGE_DAPE_CPG2_1"/>
    <property type="match status" value="1"/>
</dbReference>
<dbReference type="SUPFAM" id="SSF53187">
    <property type="entry name" value="Zn-dependent exopeptidases"/>
    <property type="match status" value="1"/>
</dbReference>
<feature type="active site" evidence="10">
    <location>
        <position position="83"/>
    </location>
</feature>
<dbReference type="PIRSF" id="PIRSF037215">
    <property type="entry name" value="Peptidase_M20B"/>
    <property type="match status" value="1"/>
</dbReference>
<dbReference type="GO" id="GO:0008237">
    <property type="term" value="F:metallopeptidase activity"/>
    <property type="evidence" value="ECO:0007669"/>
    <property type="project" value="UniProtKB-KW"/>
</dbReference>
<name>A0AA36Y4B4_9FIRM</name>
<comment type="similarity">
    <text evidence="2">Belongs to the peptidase M20B family.</text>
</comment>
<proteinExistence type="inferred from homology"/>
<evidence type="ECO:0000256" key="10">
    <source>
        <dbReference type="PIRSR" id="PIRSR037215-1"/>
    </source>
</evidence>
<sequence length="413" mass="45410">MDALERLISYIKIDTQSSEESGTHPSTEKQFDLARKLEADLKELGAKDVRLTDKCYVYARIPSNLTEAENAVTPALGLISHMDTSPAASDTDVKPRLIEKYEGGDIALGHGEVLSPKTFPQLELAKGDALLVTDGSTLLGADDKAGVAEIMALVEYLHEHPEHRHGELCIGFTPDEEIGEGAKFFDVKGFGAEVAYTVDGGEIGGIEYENFNAASGTLHIKGVNVHPGSAKNKMVSAVMLGMEFQSLLPPCTPANTEGFEGFFHLCQMKGDESSAELRYIIREHDREKFEGMKKTFLAVAEQLNEKYAHTEAKLTAEVKDSYYNMKEKVEPYPYLIETAREAFRKNDITPSTVAIRGGTDGATLSYMGLPCPNISTGGENFHGIYEYLNVTDFYRMIEVLKTLVTEMIGKKAK</sequence>
<comment type="cofactor">
    <cofactor evidence="11">
        <name>Zn(2+)</name>
        <dbReference type="ChEBI" id="CHEBI:29105"/>
    </cofactor>
    <text evidence="11">Binds 2 Zn(2+) ions per subunit.</text>
</comment>
<dbReference type="SUPFAM" id="SSF55031">
    <property type="entry name" value="Bacterial exopeptidase dimerisation domain"/>
    <property type="match status" value="1"/>
</dbReference>
<keyword evidence="7 11" id="KW-0862">Zinc</keyword>
<dbReference type="GO" id="GO:0006508">
    <property type="term" value="P:proteolysis"/>
    <property type="evidence" value="ECO:0007669"/>
    <property type="project" value="UniProtKB-UniRule"/>
</dbReference>
<dbReference type="InterPro" id="IPR010161">
    <property type="entry name" value="Peptidase_M20B"/>
</dbReference>
<feature type="binding site" evidence="11">
    <location>
        <position position="177"/>
    </location>
    <ligand>
        <name>Zn(2+)</name>
        <dbReference type="ChEBI" id="CHEBI:29105"/>
        <label>2</label>
    </ligand>
</feature>
<dbReference type="PANTHER" id="PTHR42994">
    <property type="entry name" value="PEPTIDASE T"/>
    <property type="match status" value="1"/>
</dbReference>
<dbReference type="GeneID" id="86940931"/>
<evidence type="ECO:0000256" key="11">
    <source>
        <dbReference type="PIRSR" id="PIRSR037215-2"/>
    </source>
</evidence>
<comment type="catalytic activity">
    <reaction evidence="1">
        <text>Release of the N-terminal residue from a tripeptide.</text>
        <dbReference type="EC" id="3.4.11.4"/>
    </reaction>
</comment>
<evidence type="ECO:0000313" key="14">
    <source>
        <dbReference type="Proteomes" id="UP000018466"/>
    </source>
</evidence>
<keyword evidence="3" id="KW-0031">Aminopeptidase</keyword>
<dbReference type="PANTHER" id="PTHR42994:SF1">
    <property type="entry name" value="PEPTIDASE T"/>
    <property type="match status" value="1"/>
</dbReference>
<dbReference type="EC" id="3.4.11.4" evidence="9"/>
<evidence type="ECO:0000256" key="6">
    <source>
        <dbReference type="ARBA" id="ARBA00022801"/>
    </source>
</evidence>
<dbReference type="InterPro" id="IPR001261">
    <property type="entry name" value="ArgE/DapE_CS"/>
</dbReference>
<feature type="domain" description="Peptidase M20 dimerisation" evidence="12">
    <location>
        <begin position="208"/>
        <end position="307"/>
    </location>
</feature>
<evidence type="ECO:0000256" key="9">
    <source>
        <dbReference type="NCBIfam" id="TIGR01882"/>
    </source>
</evidence>
<dbReference type="RefSeq" id="WP_009533003.1">
    <property type="nucleotide sequence ID" value="NZ_JH590863.1"/>
</dbReference>
<dbReference type="AlphaFoldDB" id="A0AA36Y4B4"/>
<evidence type="ECO:0000256" key="5">
    <source>
        <dbReference type="ARBA" id="ARBA00022723"/>
    </source>
</evidence>
<dbReference type="InterPro" id="IPR036264">
    <property type="entry name" value="Bact_exopeptidase_dim_dom"/>
</dbReference>
<evidence type="ECO:0000256" key="3">
    <source>
        <dbReference type="ARBA" id="ARBA00022438"/>
    </source>
</evidence>
<dbReference type="Pfam" id="PF07687">
    <property type="entry name" value="M20_dimer"/>
    <property type="match status" value="1"/>
</dbReference>
<evidence type="ECO:0000256" key="1">
    <source>
        <dbReference type="ARBA" id="ARBA00000870"/>
    </source>
</evidence>